<protein>
    <submittedName>
        <fullName evidence="5">SVP1-like protein 2</fullName>
    </submittedName>
</protein>
<dbReference type="InterPro" id="IPR036322">
    <property type="entry name" value="WD40_repeat_dom_sf"/>
</dbReference>
<dbReference type="Gene3D" id="2.130.10.10">
    <property type="entry name" value="YVTN repeat-like/Quinoprotein amine dehydrogenase"/>
    <property type="match status" value="1"/>
</dbReference>
<evidence type="ECO:0000256" key="4">
    <source>
        <dbReference type="SAM" id="MobiDB-lite"/>
    </source>
</evidence>
<evidence type="ECO:0000256" key="1">
    <source>
        <dbReference type="ARBA" id="ARBA00022574"/>
    </source>
</evidence>
<name>A0AAD6XV75_9AGAR</name>
<gene>
    <name evidence="5" type="ORF">B0H15DRAFT_828794</name>
</gene>
<dbReference type="SMART" id="SM00320">
    <property type="entry name" value="WD40"/>
    <property type="match status" value="2"/>
</dbReference>
<feature type="compositionally biased region" description="Pro residues" evidence="4">
    <location>
        <begin position="180"/>
        <end position="200"/>
    </location>
</feature>
<evidence type="ECO:0000256" key="3">
    <source>
        <dbReference type="ARBA" id="ARBA00025740"/>
    </source>
</evidence>
<dbReference type="Proteomes" id="UP001222325">
    <property type="component" value="Unassembled WGS sequence"/>
</dbReference>
<dbReference type="PANTHER" id="PTHR11227">
    <property type="entry name" value="WD-REPEAT PROTEIN INTERACTING WITH PHOSPHOINOSIDES WIPI -RELATED"/>
    <property type="match status" value="1"/>
</dbReference>
<dbReference type="InterPro" id="IPR048720">
    <property type="entry name" value="PROPPIN"/>
</dbReference>
<evidence type="ECO:0000313" key="6">
    <source>
        <dbReference type="Proteomes" id="UP001222325"/>
    </source>
</evidence>
<comment type="caution">
    <text evidence="5">The sequence shown here is derived from an EMBL/GenBank/DDBJ whole genome shotgun (WGS) entry which is preliminary data.</text>
</comment>
<keyword evidence="1" id="KW-0853">WD repeat</keyword>
<dbReference type="AlphaFoldDB" id="A0AAD6XV75"/>
<sequence>MNLGRSSISSTSPVNIFDARFDSDCRIFTAATPAGFAVYRTCPLTLIRKRELTGGTLAAVVPLHTSSLIFLLGGGRSPLYPPNKVVLWDDTIGTEVAELEFRERVRGLACRRGWLAVALRRRVVLFELGEEVTRYGEWDTWDNPRGLLALASGAYATLLAIPGRQIGHVQLIHLPPCAPPTPLGPPSSAPPRKPPPPPTKHPVSIIAAHTTALTTLSVPPSGRLLATTSSRGTLVRTWDAVTGKLVREFRRGTDKAEIFGVAFRPDERELCVWSDKGTVHVFNLVISGASNRQSTFSPLTPYLPLPKYFESEWSYAQYRIPVQSSHISLSATSSMRAPPSDVDEERCVVGWIEAPNDGHPDPRPVEHQLVALTYAGGWYRLSLPHAGSKAAASGATAGSSTSPSKSASMPRERTSSGSSVLGRFDKGKEKETKEGEKQSRKCVLEEYRKFGRWDGWG</sequence>
<dbReference type="SUPFAM" id="SSF50978">
    <property type="entry name" value="WD40 repeat-like"/>
    <property type="match status" value="1"/>
</dbReference>
<dbReference type="GO" id="GO:0005737">
    <property type="term" value="C:cytoplasm"/>
    <property type="evidence" value="ECO:0007669"/>
    <property type="project" value="UniProtKB-ARBA"/>
</dbReference>
<evidence type="ECO:0000256" key="2">
    <source>
        <dbReference type="ARBA" id="ARBA00022737"/>
    </source>
</evidence>
<dbReference type="EMBL" id="JARJCN010000013">
    <property type="protein sequence ID" value="KAJ7095268.1"/>
    <property type="molecule type" value="Genomic_DNA"/>
</dbReference>
<keyword evidence="2" id="KW-0677">Repeat</keyword>
<evidence type="ECO:0000313" key="5">
    <source>
        <dbReference type="EMBL" id="KAJ7095268.1"/>
    </source>
</evidence>
<feature type="compositionally biased region" description="Basic and acidic residues" evidence="4">
    <location>
        <begin position="423"/>
        <end position="440"/>
    </location>
</feature>
<feature type="region of interest" description="Disordered" evidence="4">
    <location>
        <begin position="180"/>
        <end position="203"/>
    </location>
</feature>
<dbReference type="InterPro" id="IPR015943">
    <property type="entry name" value="WD40/YVTN_repeat-like_dom_sf"/>
</dbReference>
<organism evidence="5 6">
    <name type="scientific">Mycena belliarum</name>
    <dbReference type="NCBI Taxonomy" id="1033014"/>
    <lineage>
        <taxon>Eukaryota</taxon>
        <taxon>Fungi</taxon>
        <taxon>Dikarya</taxon>
        <taxon>Basidiomycota</taxon>
        <taxon>Agaricomycotina</taxon>
        <taxon>Agaricomycetes</taxon>
        <taxon>Agaricomycetidae</taxon>
        <taxon>Agaricales</taxon>
        <taxon>Marasmiineae</taxon>
        <taxon>Mycenaceae</taxon>
        <taxon>Mycena</taxon>
    </lineage>
</organism>
<keyword evidence="6" id="KW-1185">Reference proteome</keyword>
<comment type="similarity">
    <text evidence="3">Belongs to the WD repeat PROPPIN family.</text>
</comment>
<dbReference type="InterPro" id="IPR001680">
    <property type="entry name" value="WD40_rpt"/>
</dbReference>
<dbReference type="Pfam" id="PF21032">
    <property type="entry name" value="PROPPIN"/>
    <property type="match status" value="1"/>
</dbReference>
<feature type="compositionally biased region" description="Low complexity" evidence="4">
    <location>
        <begin position="390"/>
        <end position="408"/>
    </location>
</feature>
<feature type="region of interest" description="Disordered" evidence="4">
    <location>
        <begin position="390"/>
        <end position="440"/>
    </location>
</feature>
<proteinExistence type="inferred from homology"/>
<accession>A0AAD6XV75</accession>
<reference evidence="5" key="1">
    <citation type="submission" date="2023-03" db="EMBL/GenBank/DDBJ databases">
        <title>Massive genome expansion in bonnet fungi (Mycena s.s.) driven by repeated elements and novel gene families across ecological guilds.</title>
        <authorList>
            <consortium name="Lawrence Berkeley National Laboratory"/>
            <person name="Harder C.B."/>
            <person name="Miyauchi S."/>
            <person name="Viragh M."/>
            <person name="Kuo A."/>
            <person name="Thoen E."/>
            <person name="Andreopoulos B."/>
            <person name="Lu D."/>
            <person name="Skrede I."/>
            <person name="Drula E."/>
            <person name="Henrissat B."/>
            <person name="Morin E."/>
            <person name="Kohler A."/>
            <person name="Barry K."/>
            <person name="LaButti K."/>
            <person name="Morin E."/>
            <person name="Salamov A."/>
            <person name="Lipzen A."/>
            <person name="Mereny Z."/>
            <person name="Hegedus B."/>
            <person name="Baldrian P."/>
            <person name="Stursova M."/>
            <person name="Weitz H."/>
            <person name="Taylor A."/>
            <person name="Grigoriev I.V."/>
            <person name="Nagy L.G."/>
            <person name="Martin F."/>
            <person name="Kauserud H."/>
        </authorList>
    </citation>
    <scope>NUCLEOTIDE SEQUENCE</scope>
    <source>
        <strain evidence="5">CBHHK173m</strain>
    </source>
</reference>